<dbReference type="AlphaFoldDB" id="A0A8J7K120"/>
<gene>
    <name evidence="3" type="ORF">INR99_01370</name>
</gene>
<feature type="signal peptide" evidence="2">
    <location>
        <begin position="1"/>
        <end position="21"/>
    </location>
</feature>
<dbReference type="RefSeq" id="WP_194114494.1">
    <property type="nucleotide sequence ID" value="NZ_JADFUA010000001.1"/>
</dbReference>
<name>A0A8J7K120_9NEIS</name>
<feature type="region of interest" description="Disordered" evidence="1">
    <location>
        <begin position="156"/>
        <end position="232"/>
    </location>
</feature>
<keyword evidence="2" id="KW-0732">Signal</keyword>
<evidence type="ECO:0000313" key="4">
    <source>
        <dbReference type="Proteomes" id="UP000604481"/>
    </source>
</evidence>
<sequence>MKHLILAAALGFAVAPLPALAAESTTTTQSSPTQSQLVSSYSGWAGSRQNSQALVGALRNGGTATLTDSSGQSSTVSASKGTGWGNVSLALSAASFSLSQYGITNPSPSQISAALNGGTIMTSSGQVSLQGVQSMRDSGMGWGQIAAALGTTVGQLQGKGHQKSAAAPGKSDKGDDANANGKAKAEAKSNNAQGHASGEGGSKGNASGGHGNGAGGGNGGGNGGGGGKGGGH</sequence>
<reference evidence="3 4" key="1">
    <citation type="submission" date="2020-10" db="EMBL/GenBank/DDBJ databases">
        <title>The genome sequence of Chitinilyticum litopenaei 4Y14.</title>
        <authorList>
            <person name="Liu Y."/>
        </authorList>
    </citation>
    <scope>NUCLEOTIDE SEQUENCE [LARGE SCALE GENOMIC DNA]</scope>
    <source>
        <strain evidence="3 4">4Y14</strain>
    </source>
</reference>
<proteinExistence type="predicted"/>
<protein>
    <submittedName>
        <fullName evidence="3">Uncharacterized protein</fullName>
    </submittedName>
</protein>
<feature type="compositionally biased region" description="Gly residues" evidence="1">
    <location>
        <begin position="197"/>
        <end position="232"/>
    </location>
</feature>
<organism evidence="3 4">
    <name type="scientific">Chitinilyticum piscinae</name>
    <dbReference type="NCBI Taxonomy" id="2866724"/>
    <lineage>
        <taxon>Bacteria</taxon>
        <taxon>Pseudomonadati</taxon>
        <taxon>Pseudomonadota</taxon>
        <taxon>Betaproteobacteria</taxon>
        <taxon>Neisseriales</taxon>
        <taxon>Chitinibacteraceae</taxon>
        <taxon>Chitinilyticum</taxon>
    </lineage>
</organism>
<keyword evidence="4" id="KW-1185">Reference proteome</keyword>
<evidence type="ECO:0000256" key="2">
    <source>
        <dbReference type="SAM" id="SignalP"/>
    </source>
</evidence>
<accession>A0A8J7K120</accession>
<feature type="chain" id="PRO_5035305411" evidence="2">
    <location>
        <begin position="22"/>
        <end position="232"/>
    </location>
</feature>
<dbReference type="EMBL" id="JADFUA010000001">
    <property type="protein sequence ID" value="MBE9607987.1"/>
    <property type="molecule type" value="Genomic_DNA"/>
</dbReference>
<comment type="caution">
    <text evidence="3">The sequence shown here is derived from an EMBL/GenBank/DDBJ whole genome shotgun (WGS) entry which is preliminary data.</text>
</comment>
<dbReference type="Proteomes" id="UP000604481">
    <property type="component" value="Unassembled WGS sequence"/>
</dbReference>
<evidence type="ECO:0000256" key="1">
    <source>
        <dbReference type="SAM" id="MobiDB-lite"/>
    </source>
</evidence>
<evidence type="ECO:0000313" key="3">
    <source>
        <dbReference type="EMBL" id="MBE9607987.1"/>
    </source>
</evidence>
<feature type="compositionally biased region" description="Low complexity" evidence="1">
    <location>
        <begin position="177"/>
        <end position="192"/>
    </location>
</feature>